<protein>
    <submittedName>
        <fullName evidence="2">Aryl-sulfate sulfotransferase</fullName>
    </submittedName>
</protein>
<accession>A0ABP9ELR3</accession>
<proteinExistence type="predicted"/>
<dbReference type="InterPro" id="IPR010262">
    <property type="entry name" value="Arylsulfotransferase_bact"/>
</dbReference>
<dbReference type="Proteomes" id="UP001499988">
    <property type="component" value="Unassembled WGS sequence"/>
</dbReference>
<dbReference type="InterPro" id="IPR035391">
    <property type="entry name" value="Arylsulfotran_N"/>
</dbReference>
<comment type="caution">
    <text evidence="2">The sequence shown here is derived from an EMBL/GenBank/DDBJ whole genome shotgun (WGS) entry which is preliminary data.</text>
</comment>
<dbReference type="PANTHER" id="PTHR35340">
    <property type="entry name" value="PQQ ENZYME REPEAT PROTEIN-RELATED"/>
    <property type="match status" value="1"/>
</dbReference>
<dbReference type="Gene3D" id="2.60.40.3100">
    <property type="entry name" value="Arylsulphate sulphotransferase monomer, N-terminal domain"/>
    <property type="match status" value="1"/>
</dbReference>
<sequence>MLNRHDGIPVFGLYADHNNSVEVEYILDGKKEKETYSILTGPLKNDYVDNRNVTQLQEVKVTKVAKGFEDRLYFVNSMTTVPQGSDVNWLQPKSGGSGWQAQHSAGSVAFDMAPFNYIVDTQGEYRWWLNQDATYDSRSVDFSKRGILMGVNPTFDGKLTFVQGQTFGMFDLMGRVDQMDLPRGYLDTTHAMWPMENGNYLVRAAKRAYVNPEGHLVHTVRDHILEVTASGDLVDVWNLNNILDPYRDAKLKALDIGAVCINVDLESDGQTIDEFEIDAPYGDTPGVGAGRNWAHVNSISHDPSDDSIILSLRHQGNVKIGRDKEVKWIIAPREGWKGDLAKKVLTPVDSKGRKISCTEQGKCEGDFDFTYTQHTTWLSSKGTITSLDNGDGRWHTQPALPTQKYTRFVEYKVDDKKMTVEQLWEYGKERGYDWYSPVTSNAEYRGDRDTMFGFGGSTFLREPGQRTIGRINEIDYKTKNVMVEIDVYTDKPNITHYRSTIIDPKQMFGF</sequence>
<evidence type="ECO:0000313" key="2">
    <source>
        <dbReference type="EMBL" id="GAA4881142.1"/>
    </source>
</evidence>
<dbReference type="Pfam" id="PF17425">
    <property type="entry name" value="Arylsulfotran_N"/>
    <property type="match status" value="1"/>
</dbReference>
<name>A0ABP9ELR3_9GAMM</name>
<dbReference type="Pfam" id="PF05935">
    <property type="entry name" value="Arylsulfotrans"/>
    <property type="match status" value="1"/>
</dbReference>
<dbReference type="InterPro" id="IPR038477">
    <property type="entry name" value="ASST_N_sf"/>
</dbReference>
<dbReference type="EMBL" id="BAABJZ010000019">
    <property type="protein sequence ID" value="GAA4881142.1"/>
    <property type="molecule type" value="Genomic_DNA"/>
</dbReference>
<evidence type="ECO:0000313" key="3">
    <source>
        <dbReference type="Proteomes" id="UP001499988"/>
    </source>
</evidence>
<evidence type="ECO:0000259" key="1">
    <source>
        <dbReference type="Pfam" id="PF17425"/>
    </source>
</evidence>
<dbReference type="PANTHER" id="PTHR35340:SF10">
    <property type="entry name" value="CYTOPLASMIC PROTEIN"/>
    <property type="match status" value="1"/>
</dbReference>
<organism evidence="2 3">
    <name type="scientific">Ferrimonas pelagia</name>
    <dbReference type="NCBI Taxonomy" id="1177826"/>
    <lineage>
        <taxon>Bacteria</taxon>
        <taxon>Pseudomonadati</taxon>
        <taxon>Pseudomonadota</taxon>
        <taxon>Gammaproteobacteria</taxon>
        <taxon>Alteromonadales</taxon>
        <taxon>Ferrimonadaceae</taxon>
        <taxon>Ferrimonas</taxon>
    </lineage>
</organism>
<gene>
    <name evidence="2" type="ORF">GCM10023333_14140</name>
</gene>
<keyword evidence="3" id="KW-1185">Reference proteome</keyword>
<reference evidence="3" key="1">
    <citation type="journal article" date="2019" name="Int. J. Syst. Evol. Microbiol.">
        <title>The Global Catalogue of Microorganisms (GCM) 10K type strain sequencing project: providing services to taxonomists for standard genome sequencing and annotation.</title>
        <authorList>
            <consortium name="The Broad Institute Genomics Platform"/>
            <consortium name="The Broad Institute Genome Sequencing Center for Infectious Disease"/>
            <person name="Wu L."/>
            <person name="Ma J."/>
        </authorList>
    </citation>
    <scope>NUCLEOTIDE SEQUENCE [LARGE SCALE GENOMIC DNA]</scope>
    <source>
        <strain evidence="3">JCM 18401</strain>
    </source>
</reference>
<dbReference type="InterPro" id="IPR053143">
    <property type="entry name" value="Arylsulfate_ST"/>
</dbReference>
<feature type="domain" description="Arylsulfotransferase N-terminal" evidence="1">
    <location>
        <begin position="2"/>
        <end position="40"/>
    </location>
</feature>